<dbReference type="GO" id="GO:0005886">
    <property type="term" value="C:plasma membrane"/>
    <property type="evidence" value="ECO:0007669"/>
    <property type="project" value="TreeGrafter"/>
</dbReference>
<protein>
    <recommendedName>
        <fullName evidence="5">Magnesium and cobalt efflux protein CorC</fullName>
    </recommendedName>
</protein>
<name>A0A0B2UH93_9GAMM</name>
<reference evidence="8 9" key="1">
    <citation type="submission" date="2014-03" db="EMBL/GenBank/DDBJ databases">
        <title>Genome sequence of the diesel-degrader and plant-growth promoter Acinetobacter oleivorans PF-1 isolated from the roots of poplar tree.</title>
        <authorList>
            <person name="Gkorezis P."/>
            <person name="van Hamme J."/>
            <person name="Rineau F."/>
            <person name="Vangronsveld J."/>
            <person name="Francetti A."/>
        </authorList>
    </citation>
    <scope>NUCLEOTIDE SEQUENCE [LARGE SCALE GENOMIC DNA]</scope>
    <source>
        <strain evidence="8 9">PF1</strain>
    </source>
</reference>
<evidence type="ECO:0000313" key="8">
    <source>
        <dbReference type="EMBL" id="KHN68417.1"/>
    </source>
</evidence>
<comment type="caution">
    <text evidence="8">The sequence shown here is derived from an EMBL/GenBank/DDBJ whole genome shotgun (WGS) entry which is preliminary data.</text>
</comment>
<evidence type="ECO:0000256" key="2">
    <source>
        <dbReference type="ARBA" id="ARBA00022737"/>
    </source>
</evidence>
<evidence type="ECO:0000259" key="7">
    <source>
        <dbReference type="PROSITE" id="PS51371"/>
    </source>
</evidence>
<dbReference type="InterPro" id="IPR036318">
    <property type="entry name" value="FAD-bd_PCMH-like_sf"/>
</dbReference>
<dbReference type="InterPro" id="IPR000644">
    <property type="entry name" value="CBS_dom"/>
</dbReference>
<dbReference type="InterPro" id="IPR046342">
    <property type="entry name" value="CBS_dom_sf"/>
</dbReference>
<feature type="domain" description="CBS" evidence="7">
    <location>
        <begin position="62"/>
        <end position="123"/>
    </location>
</feature>
<dbReference type="SUPFAM" id="SSF56176">
    <property type="entry name" value="FAD-binding/transporter-associated domain-like"/>
    <property type="match status" value="1"/>
</dbReference>
<accession>A0A0B2UH93</accession>
<sequence length="279" mass="31311">MQEEPSPSWGMRGLRKWLGTAPETRDELLKLVQNSRRFLEPDTVAMLEGVLDLPATKIREVMTPRTAMISLQEDDQLLDILDVLVESAHSRFPVFSSDQPDNVVGILLAKDLLPFLTEPNTKVDIRVLMRQPLFVPESARSDQVLRMLKHTQTHIAIVIDEYGSTAGIVTLEDILEEIVGEIEDEHDTADEDAQYIVPDNDHTVANAWMVQALTPIEHFNTVLDADFSDDEVETVGGLLLQEIGLVSDLQGQTVELGNWLFTIVEADARTIHLIRAVRQ</sequence>
<dbReference type="PANTHER" id="PTHR22777:SF27">
    <property type="entry name" value="MAGNESIUM AND COBALT EFFLUX PROTEIN CORC"/>
    <property type="match status" value="1"/>
</dbReference>
<comment type="similarity">
    <text evidence="1">Belongs to the UPF0053 family.</text>
</comment>
<dbReference type="InterPro" id="IPR016169">
    <property type="entry name" value="FAD-bd_PCMH_sub2"/>
</dbReference>
<dbReference type="Gene3D" id="3.30.465.10">
    <property type="match status" value="1"/>
</dbReference>
<dbReference type="GO" id="GO:0050660">
    <property type="term" value="F:flavin adenine dinucleotide binding"/>
    <property type="evidence" value="ECO:0007669"/>
    <property type="project" value="InterPro"/>
</dbReference>
<dbReference type="EMBL" id="JHQK01000002">
    <property type="protein sequence ID" value="KHN68417.1"/>
    <property type="molecule type" value="Genomic_DNA"/>
</dbReference>
<gene>
    <name evidence="8" type="ORF">DH17_07265</name>
</gene>
<dbReference type="FunFam" id="3.10.580.10:FF:000002">
    <property type="entry name" value="Magnesium/cobalt efflux protein CorC"/>
    <property type="match status" value="1"/>
</dbReference>
<evidence type="ECO:0000256" key="4">
    <source>
        <dbReference type="ARBA" id="ARBA00037273"/>
    </source>
</evidence>
<dbReference type="SUPFAM" id="SSF54631">
    <property type="entry name" value="CBS-domain pair"/>
    <property type="match status" value="1"/>
</dbReference>
<dbReference type="SMART" id="SM01091">
    <property type="entry name" value="CorC_HlyC"/>
    <property type="match status" value="1"/>
</dbReference>
<comment type="function">
    <text evidence="4">Plays a role in the transport of magnesium and cobalt ions.</text>
</comment>
<dbReference type="AlphaFoldDB" id="A0A0B2UH93"/>
<dbReference type="Pfam" id="PF03471">
    <property type="entry name" value="CorC_HlyC"/>
    <property type="match status" value="1"/>
</dbReference>
<evidence type="ECO:0000256" key="1">
    <source>
        <dbReference type="ARBA" id="ARBA00006337"/>
    </source>
</evidence>
<organism evidence="8 9">
    <name type="scientific">Acinetobacter oleivorans</name>
    <dbReference type="NCBI Taxonomy" id="1148157"/>
    <lineage>
        <taxon>Bacteria</taxon>
        <taxon>Pseudomonadati</taxon>
        <taxon>Pseudomonadota</taxon>
        <taxon>Gammaproteobacteria</taxon>
        <taxon>Moraxellales</taxon>
        <taxon>Moraxellaceae</taxon>
        <taxon>Acinetobacter</taxon>
    </lineage>
</organism>
<dbReference type="PANTHER" id="PTHR22777">
    <property type="entry name" value="HEMOLYSIN-RELATED"/>
    <property type="match status" value="1"/>
</dbReference>
<dbReference type="Pfam" id="PF00571">
    <property type="entry name" value="CBS"/>
    <property type="match status" value="2"/>
</dbReference>
<dbReference type="InterPro" id="IPR044751">
    <property type="entry name" value="Ion_transp-like_CBS"/>
</dbReference>
<evidence type="ECO:0000256" key="5">
    <source>
        <dbReference type="ARBA" id="ARBA00040729"/>
    </source>
</evidence>
<dbReference type="Gene3D" id="3.10.580.10">
    <property type="entry name" value="CBS-domain"/>
    <property type="match status" value="1"/>
</dbReference>
<proteinExistence type="inferred from homology"/>
<dbReference type="InterPro" id="IPR005170">
    <property type="entry name" value="Transptr-assoc_dom"/>
</dbReference>
<evidence type="ECO:0000256" key="3">
    <source>
        <dbReference type="ARBA" id="ARBA00023122"/>
    </source>
</evidence>
<dbReference type="Proteomes" id="UP000031012">
    <property type="component" value="Unassembled WGS sequence"/>
</dbReference>
<dbReference type="CDD" id="cd04590">
    <property type="entry name" value="CBS_pair_CorC_HlyC_assoc"/>
    <property type="match status" value="1"/>
</dbReference>
<dbReference type="SMART" id="SM00116">
    <property type="entry name" value="CBS"/>
    <property type="match status" value="2"/>
</dbReference>
<keyword evidence="3 6" id="KW-0129">CBS domain</keyword>
<feature type="domain" description="CBS" evidence="7">
    <location>
        <begin position="128"/>
        <end position="185"/>
    </location>
</feature>
<evidence type="ECO:0000256" key="6">
    <source>
        <dbReference type="PROSITE-ProRule" id="PRU00703"/>
    </source>
</evidence>
<evidence type="ECO:0000313" key="9">
    <source>
        <dbReference type="Proteomes" id="UP000031012"/>
    </source>
</evidence>
<dbReference type="PROSITE" id="PS51371">
    <property type="entry name" value="CBS"/>
    <property type="match status" value="2"/>
</dbReference>
<keyword evidence="2" id="KW-0677">Repeat</keyword>